<comment type="caution">
    <text evidence="1">The sequence shown here is derived from an EMBL/GenBank/DDBJ whole genome shotgun (WGS) entry which is preliminary data.</text>
</comment>
<sequence>MTLILKRVQLLKDKPRREAIDRFLRQHQLSLEADCEMAIIAEYQQRLVGCGAIAG</sequence>
<evidence type="ECO:0000313" key="2">
    <source>
        <dbReference type="Proteomes" id="UP000234412"/>
    </source>
</evidence>
<dbReference type="GO" id="GO:0016829">
    <property type="term" value="F:lyase activity"/>
    <property type="evidence" value="ECO:0007669"/>
    <property type="project" value="UniProtKB-KW"/>
</dbReference>
<organism evidence="1 2">
    <name type="scientific">Klebsiella variicola</name>
    <dbReference type="NCBI Taxonomy" id="244366"/>
    <lineage>
        <taxon>Bacteria</taxon>
        <taxon>Pseudomonadati</taxon>
        <taxon>Pseudomonadota</taxon>
        <taxon>Gammaproteobacteria</taxon>
        <taxon>Enterobacterales</taxon>
        <taxon>Enterobacteriaceae</taxon>
        <taxon>Klebsiella/Raoultella group</taxon>
        <taxon>Klebsiella</taxon>
        <taxon>Klebsiella pneumoniae complex</taxon>
    </lineage>
</organism>
<evidence type="ECO:0000313" key="1">
    <source>
        <dbReference type="EMBL" id="PLM96217.1"/>
    </source>
</evidence>
<dbReference type="GO" id="GO:0016874">
    <property type="term" value="F:ligase activity"/>
    <property type="evidence" value="ECO:0007669"/>
    <property type="project" value="UniProtKB-KW"/>
</dbReference>
<name>A0A2N4Z4S9_KLEVA</name>
<reference evidence="1 2" key="1">
    <citation type="submission" date="2017-11" db="EMBL/GenBank/DDBJ databases">
        <authorList>
            <person name="Han C.G."/>
        </authorList>
    </citation>
    <scope>NUCLEOTIDE SEQUENCE [LARGE SCALE GENOMIC DNA]</scope>
    <source>
        <strain evidence="1 2">A8</strain>
    </source>
</reference>
<gene>
    <name evidence="1" type="ORF">CWN47_07850</name>
</gene>
<keyword evidence="1" id="KW-0456">Lyase</keyword>
<accession>A0A2N4Z4S9</accession>
<feature type="non-terminal residue" evidence="1">
    <location>
        <position position="55"/>
    </location>
</feature>
<dbReference type="AlphaFoldDB" id="A0A2N4Z4S9"/>
<protein>
    <submittedName>
        <fullName evidence="1">[citrate (Pro-3S)-lyase] ligase</fullName>
    </submittedName>
</protein>
<dbReference type="EMBL" id="PIDP01000170">
    <property type="protein sequence ID" value="PLM96217.1"/>
    <property type="molecule type" value="Genomic_DNA"/>
</dbReference>
<keyword evidence="1" id="KW-0436">Ligase</keyword>
<reference evidence="1 2" key="2">
    <citation type="submission" date="2018-01" db="EMBL/GenBank/DDBJ databases">
        <title>Genomic study of Klebsiella pneumoniae.</title>
        <authorList>
            <person name="Yang Y."/>
            <person name="Bicalho R."/>
        </authorList>
    </citation>
    <scope>NUCLEOTIDE SEQUENCE [LARGE SCALE GENOMIC DNA]</scope>
    <source>
        <strain evidence="1 2">A8</strain>
    </source>
</reference>
<proteinExistence type="predicted"/>
<dbReference type="Proteomes" id="UP000234412">
    <property type="component" value="Unassembled WGS sequence"/>
</dbReference>